<dbReference type="Proteomes" id="UP001168972">
    <property type="component" value="Unassembled WGS sequence"/>
</dbReference>
<evidence type="ECO:0000313" key="2">
    <source>
        <dbReference type="Proteomes" id="UP001168972"/>
    </source>
</evidence>
<dbReference type="EMBL" id="JAQQBR010001831">
    <property type="protein sequence ID" value="KAK0168265.1"/>
    <property type="molecule type" value="Genomic_DNA"/>
</dbReference>
<reference evidence="1" key="2">
    <citation type="submission" date="2023-03" db="EMBL/GenBank/DDBJ databases">
        <authorList>
            <person name="Inwood S.N."/>
            <person name="Skelly J.G."/>
            <person name="Guhlin J."/>
            <person name="Harrop T.W.R."/>
            <person name="Goldson S.G."/>
            <person name="Dearden P.K."/>
        </authorList>
    </citation>
    <scope>NUCLEOTIDE SEQUENCE</scope>
    <source>
        <strain evidence="1">Lincoln</strain>
        <tissue evidence="1">Whole body</tissue>
    </source>
</reference>
<reference evidence="1" key="1">
    <citation type="journal article" date="2023" name="bioRxiv">
        <title>Scaffold-level genome assemblies of two parasitoid biocontrol wasps reveal the parthenogenesis mechanism and an associated novel virus.</title>
        <authorList>
            <person name="Inwood S."/>
            <person name="Skelly J."/>
            <person name="Guhlin J."/>
            <person name="Harrop T."/>
            <person name="Goldson S."/>
            <person name="Dearden P."/>
        </authorList>
    </citation>
    <scope>NUCLEOTIDE SEQUENCE</scope>
    <source>
        <strain evidence="1">Lincoln</strain>
        <tissue evidence="1">Whole body</tissue>
    </source>
</reference>
<organism evidence="1 2">
    <name type="scientific">Microctonus hyperodae</name>
    <name type="common">Parasitoid wasp</name>
    <dbReference type="NCBI Taxonomy" id="165561"/>
    <lineage>
        <taxon>Eukaryota</taxon>
        <taxon>Metazoa</taxon>
        <taxon>Ecdysozoa</taxon>
        <taxon>Arthropoda</taxon>
        <taxon>Hexapoda</taxon>
        <taxon>Insecta</taxon>
        <taxon>Pterygota</taxon>
        <taxon>Neoptera</taxon>
        <taxon>Endopterygota</taxon>
        <taxon>Hymenoptera</taxon>
        <taxon>Apocrita</taxon>
        <taxon>Ichneumonoidea</taxon>
        <taxon>Braconidae</taxon>
        <taxon>Euphorinae</taxon>
        <taxon>Microctonus</taxon>
    </lineage>
</organism>
<feature type="non-terminal residue" evidence="1">
    <location>
        <position position="83"/>
    </location>
</feature>
<dbReference type="AlphaFoldDB" id="A0AA39KNQ8"/>
<name>A0AA39KNQ8_MICHY</name>
<accession>A0AA39KNQ8</accession>
<protein>
    <submittedName>
        <fullName evidence="1">Uncharacterized protein</fullName>
    </submittedName>
</protein>
<evidence type="ECO:0000313" key="1">
    <source>
        <dbReference type="EMBL" id="KAK0168265.1"/>
    </source>
</evidence>
<gene>
    <name evidence="1" type="ORF">PV327_002089</name>
</gene>
<proteinExistence type="predicted"/>
<comment type="caution">
    <text evidence="1">The sequence shown here is derived from an EMBL/GenBank/DDBJ whole genome shotgun (WGS) entry which is preliminary data.</text>
</comment>
<sequence length="83" mass="9238">TRASSANSNTWLLASIQVENEVVMWNGARKSIPAPIFGKVVRNLNKINLREHKQMLTQGISMWLAALQEVGKREEMEDDDGGG</sequence>
<keyword evidence="2" id="KW-1185">Reference proteome</keyword>